<name>A0A917C603_9PROT</name>
<proteinExistence type="inferred from homology"/>
<feature type="domain" description="AB hydrolase-1" evidence="3">
    <location>
        <begin position="31"/>
        <end position="265"/>
    </location>
</feature>
<dbReference type="PANTHER" id="PTHR43798">
    <property type="entry name" value="MONOACYLGLYCEROL LIPASE"/>
    <property type="match status" value="1"/>
</dbReference>
<reference evidence="4" key="2">
    <citation type="submission" date="2020-09" db="EMBL/GenBank/DDBJ databases">
        <authorList>
            <person name="Sun Q."/>
            <person name="Zhou Y."/>
        </authorList>
    </citation>
    <scope>NUCLEOTIDE SEQUENCE</scope>
    <source>
        <strain evidence="4">CGMCC 1.15254</strain>
    </source>
</reference>
<dbReference type="InterPro" id="IPR050266">
    <property type="entry name" value="AB_hydrolase_sf"/>
</dbReference>
<protein>
    <submittedName>
        <fullName evidence="4">Alpha/beta hydrolase</fullName>
    </submittedName>
</protein>
<evidence type="ECO:0000256" key="2">
    <source>
        <dbReference type="ARBA" id="ARBA00022801"/>
    </source>
</evidence>
<keyword evidence="5" id="KW-1185">Reference proteome</keyword>
<dbReference type="AlphaFoldDB" id="A0A917C603"/>
<dbReference type="EMBL" id="BMHV01000020">
    <property type="protein sequence ID" value="GGF70693.1"/>
    <property type="molecule type" value="Genomic_DNA"/>
</dbReference>
<dbReference type="GO" id="GO:0016787">
    <property type="term" value="F:hydrolase activity"/>
    <property type="evidence" value="ECO:0007669"/>
    <property type="project" value="UniProtKB-KW"/>
</dbReference>
<keyword evidence="2 4" id="KW-0378">Hydrolase</keyword>
<evidence type="ECO:0000313" key="5">
    <source>
        <dbReference type="Proteomes" id="UP000632498"/>
    </source>
</evidence>
<comment type="caution">
    <text evidence="4">The sequence shown here is derived from an EMBL/GenBank/DDBJ whole genome shotgun (WGS) entry which is preliminary data.</text>
</comment>
<dbReference type="InterPro" id="IPR029058">
    <property type="entry name" value="AB_hydrolase_fold"/>
</dbReference>
<gene>
    <name evidence="4" type="ORF">GCM10011332_25860</name>
</gene>
<organism evidence="4 5">
    <name type="scientific">Terasakiella brassicae</name>
    <dbReference type="NCBI Taxonomy" id="1634917"/>
    <lineage>
        <taxon>Bacteria</taxon>
        <taxon>Pseudomonadati</taxon>
        <taxon>Pseudomonadota</taxon>
        <taxon>Alphaproteobacteria</taxon>
        <taxon>Rhodospirillales</taxon>
        <taxon>Terasakiellaceae</taxon>
        <taxon>Terasakiella</taxon>
    </lineage>
</organism>
<dbReference type="PANTHER" id="PTHR43798:SF14">
    <property type="entry name" value="SERINE HYDROLASE-LIKE PROTEIN DDB_G0286239"/>
    <property type="match status" value="1"/>
</dbReference>
<dbReference type="GO" id="GO:0016020">
    <property type="term" value="C:membrane"/>
    <property type="evidence" value="ECO:0007669"/>
    <property type="project" value="TreeGrafter"/>
</dbReference>
<comment type="similarity">
    <text evidence="1">Belongs to the AB hydrolase superfamily.</text>
</comment>
<reference evidence="4" key="1">
    <citation type="journal article" date="2014" name="Int. J. Syst. Evol. Microbiol.">
        <title>Complete genome sequence of Corynebacterium casei LMG S-19264T (=DSM 44701T), isolated from a smear-ripened cheese.</title>
        <authorList>
            <consortium name="US DOE Joint Genome Institute (JGI-PGF)"/>
            <person name="Walter F."/>
            <person name="Albersmeier A."/>
            <person name="Kalinowski J."/>
            <person name="Ruckert C."/>
        </authorList>
    </citation>
    <scope>NUCLEOTIDE SEQUENCE</scope>
    <source>
        <strain evidence="4">CGMCC 1.15254</strain>
    </source>
</reference>
<dbReference type="RefSeq" id="WP_188665984.1">
    <property type="nucleotide sequence ID" value="NZ_BMHV01000020.1"/>
</dbReference>
<evidence type="ECO:0000256" key="1">
    <source>
        <dbReference type="ARBA" id="ARBA00008645"/>
    </source>
</evidence>
<dbReference type="Proteomes" id="UP000632498">
    <property type="component" value="Unassembled WGS sequence"/>
</dbReference>
<dbReference type="PRINTS" id="PR00111">
    <property type="entry name" value="ABHYDROLASE"/>
</dbReference>
<dbReference type="InterPro" id="IPR000073">
    <property type="entry name" value="AB_hydrolase_1"/>
</dbReference>
<evidence type="ECO:0000259" key="3">
    <source>
        <dbReference type="Pfam" id="PF12697"/>
    </source>
</evidence>
<evidence type="ECO:0000313" key="4">
    <source>
        <dbReference type="EMBL" id="GGF70693.1"/>
    </source>
</evidence>
<dbReference type="Pfam" id="PF12697">
    <property type="entry name" value="Abhydrolase_6"/>
    <property type="match status" value="1"/>
</dbReference>
<sequence>MQQNSFLSLGPHGFHRIAYTQWGFSEAGRTVFCVHGLTRNSRDFDFLAQSLCDNHQVICPDMAGRGQSDWLVNPHDYGFPTYLSDMAALMAKIGEEQIDWIGTSMGGLIGMMLAAQVNSPIQRLIVNDVGPFVTKESISFLGSYLGLDMSFPTLESVEKHLRQIHEPFGKLTDSMWHHLAQHSSRKNEDGQFVLHYDPAISVPFKAAEPADVNLWSVWEAIQCPVLILRGENSDLLSKETAEEMLRRGPDAELVEIPQVGHAPTLMEGDQIDLVKRWLAG</sequence>
<dbReference type="Gene3D" id="3.40.50.1820">
    <property type="entry name" value="alpha/beta hydrolase"/>
    <property type="match status" value="1"/>
</dbReference>
<dbReference type="SUPFAM" id="SSF53474">
    <property type="entry name" value="alpha/beta-Hydrolases"/>
    <property type="match status" value="1"/>
</dbReference>
<accession>A0A917C603</accession>